<organism evidence="4 5">
    <name type="scientific">Psilocybe cf. subviscida</name>
    <dbReference type="NCBI Taxonomy" id="2480587"/>
    <lineage>
        <taxon>Eukaryota</taxon>
        <taxon>Fungi</taxon>
        <taxon>Dikarya</taxon>
        <taxon>Basidiomycota</taxon>
        <taxon>Agaricomycotina</taxon>
        <taxon>Agaricomycetes</taxon>
        <taxon>Agaricomycetidae</taxon>
        <taxon>Agaricales</taxon>
        <taxon>Agaricineae</taxon>
        <taxon>Strophariaceae</taxon>
        <taxon>Psilocybe</taxon>
    </lineage>
</organism>
<feature type="region of interest" description="Disordered" evidence="1">
    <location>
        <begin position="430"/>
        <end position="464"/>
    </location>
</feature>
<feature type="region of interest" description="Disordered" evidence="1">
    <location>
        <begin position="62"/>
        <end position="98"/>
    </location>
</feature>
<feature type="chain" id="PRO_5034949177" description="Mid2 domain-containing protein" evidence="3">
    <location>
        <begin position="21"/>
        <end position="722"/>
    </location>
</feature>
<keyword evidence="2" id="KW-1133">Transmembrane helix</keyword>
<feature type="region of interest" description="Disordered" evidence="1">
    <location>
        <begin position="328"/>
        <end position="372"/>
    </location>
</feature>
<dbReference type="EMBL" id="JAACJJ010000056">
    <property type="protein sequence ID" value="KAF5312431.1"/>
    <property type="molecule type" value="Genomic_DNA"/>
</dbReference>
<feature type="compositionally biased region" description="Low complexity" evidence="1">
    <location>
        <begin position="628"/>
        <end position="649"/>
    </location>
</feature>
<gene>
    <name evidence="4" type="ORF">D9619_003838</name>
</gene>
<proteinExistence type="predicted"/>
<keyword evidence="2" id="KW-0812">Transmembrane</keyword>
<feature type="signal peptide" evidence="3">
    <location>
        <begin position="1"/>
        <end position="20"/>
    </location>
</feature>
<feature type="transmembrane region" description="Helical" evidence="2">
    <location>
        <begin position="277"/>
        <end position="300"/>
    </location>
</feature>
<keyword evidence="5" id="KW-1185">Reference proteome</keyword>
<accession>A0A8H5EU43</accession>
<feature type="compositionally biased region" description="Polar residues" evidence="1">
    <location>
        <begin position="430"/>
        <end position="439"/>
    </location>
</feature>
<reference evidence="4 5" key="1">
    <citation type="journal article" date="2020" name="ISME J.">
        <title>Uncovering the hidden diversity of litter-decomposition mechanisms in mushroom-forming fungi.</title>
        <authorList>
            <person name="Floudas D."/>
            <person name="Bentzer J."/>
            <person name="Ahren D."/>
            <person name="Johansson T."/>
            <person name="Persson P."/>
            <person name="Tunlid A."/>
        </authorList>
    </citation>
    <scope>NUCLEOTIDE SEQUENCE [LARGE SCALE GENOMIC DNA]</scope>
    <source>
        <strain evidence="4 5">CBS 101986</strain>
    </source>
</reference>
<feature type="compositionally biased region" description="Polar residues" evidence="1">
    <location>
        <begin position="328"/>
        <end position="338"/>
    </location>
</feature>
<feature type="compositionally biased region" description="Low complexity" evidence="1">
    <location>
        <begin position="361"/>
        <end position="372"/>
    </location>
</feature>
<feature type="compositionally biased region" description="Basic and acidic residues" evidence="1">
    <location>
        <begin position="558"/>
        <end position="569"/>
    </location>
</feature>
<feature type="compositionally biased region" description="Low complexity" evidence="1">
    <location>
        <begin position="527"/>
        <end position="545"/>
    </location>
</feature>
<protein>
    <recommendedName>
        <fullName evidence="6">Mid2 domain-containing protein</fullName>
    </recommendedName>
</protein>
<keyword evidence="3" id="KW-0732">Signal</keyword>
<feature type="compositionally biased region" description="Gly residues" evidence="1">
    <location>
        <begin position="344"/>
        <end position="360"/>
    </location>
</feature>
<dbReference type="AlphaFoldDB" id="A0A8H5EU43"/>
<comment type="caution">
    <text evidence="4">The sequence shown here is derived from an EMBL/GenBank/DDBJ whole genome shotgun (WGS) entry which is preliminary data.</text>
</comment>
<feature type="region of interest" description="Disordered" evidence="1">
    <location>
        <begin position="221"/>
        <end position="271"/>
    </location>
</feature>
<name>A0A8H5EU43_9AGAR</name>
<feature type="compositionally biased region" description="Low complexity" evidence="1">
    <location>
        <begin position="221"/>
        <end position="268"/>
    </location>
</feature>
<evidence type="ECO:0000256" key="1">
    <source>
        <dbReference type="SAM" id="MobiDB-lite"/>
    </source>
</evidence>
<evidence type="ECO:0000313" key="4">
    <source>
        <dbReference type="EMBL" id="KAF5312431.1"/>
    </source>
</evidence>
<feature type="region of interest" description="Disordered" evidence="1">
    <location>
        <begin position="624"/>
        <end position="654"/>
    </location>
</feature>
<sequence>MRSILTFSFLFFFFVSGAHALTLFVQTPTAAGAPALVVWTRDPTADGAGDLRFDLRFVSTGNATTSSSNTTASASTTAPASTQPPTATAASAPDSNATATQENTFVVQARADGDSLAGGSDAGLALANIRLLAGSNAGSSNVFFPATGSYLVTAVSGKNVHRTQCIALAPLFCITDSDIHCLGSGVPSGVSIRVSLAAAPSNTPIGTSNAITVTDTPAAAALSATPSPSATPSSTAPTPTTAPALTTITPSATPTPAGGPVSAAASPSGKKHPNLPAIIGSVLGTLVALALLATLVFLLGRRRQLREKRRLTFHREWMVQSSESVRNLNANNGGSANVSEDGHGGASVSGHGHGIAGLGAGPSRNASTGSSASTAAAARMHANTAGLLVPPSPFICVTPPPEDLETGLARNTVASRTAPKKLRLHMYTNDTDLSPISSPTTATTANNDGTRPLPAGAAPPTMYTPTMLANARNVASSMHTSQGGIAMPTPMRQTSTTPVTTALARMSSIHAHPGASPMGPRAPSPSPAAATNGSAMMDIGTTTPTSPFPPQLPPLNLHLHDDEDMEAGRKPPASAPARSMSFPVKTVTVRTEAVGRAATTTANADKGKGKAALINTLATRPASPRLIAPSPVASGSGSSSTPAALTTPANRKTPRQHLLAARLAILQNQMAEILSAPDSVHSTLVLADMRRQVAWLAEHERGDWAMGRTDERPAGWARVMTP</sequence>
<evidence type="ECO:0000313" key="5">
    <source>
        <dbReference type="Proteomes" id="UP000567179"/>
    </source>
</evidence>
<evidence type="ECO:0000256" key="2">
    <source>
        <dbReference type="SAM" id="Phobius"/>
    </source>
</evidence>
<keyword evidence="2" id="KW-0472">Membrane</keyword>
<evidence type="ECO:0008006" key="6">
    <source>
        <dbReference type="Google" id="ProtNLM"/>
    </source>
</evidence>
<feature type="region of interest" description="Disordered" evidence="1">
    <location>
        <begin position="510"/>
        <end position="580"/>
    </location>
</feature>
<dbReference type="Proteomes" id="UP000567179">
    <property type="component" value="Unassembled WGS sequence"/>
</dbReference>
<evidence type="ECO:0000256" key="3">
    <source>
        <dbReference type="SAM" id="SignalP"/>
    </source>
</evidence>